<feature type="domain" description="C2H2-type" evidence="14">
    <location>
        <begin position="423"/>
        <end position="449"/>
    </location>
</feature>
<evidence type="ECO:0000256" key="2">
    <source>
        <dbReference type="ARBA" id="ARBA00022499"/>
    </source>
</evidence>
<dbReference type="FunFam" id="2.30.30.490:FF:000001">
    <property type="entry name" value="Metastasis-associated 1 family, member 3"/>
    <property type="match status" value="1"/>
</dbReference>
<dbReference type="Proteomes" id="UP001152798">
    <property type="component" value="Chromosome 3"/>
</dbReference>
<dbReference type="SMART" id="SM00439">
    <property type="entry name" value="BAH"/>
    <property type="match status" value="1"/>
</dbReference>
<dbReference type="GO" id="GO:0008270">
    <property type="term" value="F:zinc ion binding"/>
    <property type="evidence" value="ECO:0007669"/>
    <property type="project" value="UniProtKB-KW"/>
</dbReference>
<dbReference type="GO" id="GO:0016581">
    <property type="term" value="C:NuRD complex"/>
    <property type="evidence" value="ECO:0007669"/>
    <property type="project" value="TreeGrafter"/>
</dbReference>
<sequence length="703" mass="82092">MTTNMYRVGDYVYFESLSPNPYQIRRIEELSKMPNGSVEVKVTCFFRRRDLPEQLITVADKYETALTLDVDEDVYLTAKQKHQLKHRELFFTRQMETLPATHIRGKCSVTFLNETESLLDYLNNDDSFFYFFVYDPLQKTLLADRGEIRVGSKYQAEIPPPIKGIDCRLQENLETLLWTPNHDLTDEHIDKFLVVTRSIGTFARALDCSSSIKQPSLHMTAAAASRDITLFHAMDTLHKHNYDISDAASSLVPSSGPTLCRDELEEWTAAETNLFEQAMVKYKKNFKSIRNDFLPWKSLKNIVEYYYMWKTTDRYVQQKRAKALESESKLKQVYIPNYDKANTTSWNNNCVSEITNGKHCESCNSMKSSQWYSWGPSQMQCKLCHECWCYWKKYGGLKIPNKSMDNDEPKTPDEEQATSRKLNKCNVMGCSKEFKGKNNLIRHYNMAHACDLRPGSRRPIMKTRTSFYLSTNLLQKLSRRLCQNLASPQHVARRPFWAINIDAIKQAWQKDIVSKSMFELQKLLLLKRKKRDSIINTVSRVWNLHNHKLTSINERNKYPRLDRKTYERKTNDSLFHEVSNNPHIEKFPEVGTKRKLSQEPSRIDNKPYEDIPNKKIPRNNIQEDLIRPQIPLQQFNGKSRVAAVARKKVVSLTGGSDDIYFKSSVITRHLRHRYSAGILRRAARRPWKEFIVKNVDETVVILD</sequence>
<dbReference type="EMBL" id="OV725079">
    <property type="protein sequence ID" value="CAH1396074.1"/>
    <property type="molecule type" value="Genomic_DNA"/>
</dbReference>
<protein>
    <recommendedName>
        <fullName evidence="20">Metastasis-associated protein MTA3</fullName>
    </recommendedName>
</protein>
<keyword evidence="6" id="KW-0862">Zinc</keyword>
<keyword evidence="7" id="KW-0832">Ubl conjugation</keyword>
<dbReference type="InterPro" id="IPR040138">
    <property type="entry name" value="MIER/MTA"/>
</dbReference>
<dbReference type="InterPro" id="IPR000679">
    <property type="entry name" value="Znf_GATA"/>
</dbReference>
<keyword evidence="10" id="KW-0539">Nucleus</keyword>
<evidence type="ECO:0000256" key="8">
    <source>
        <dbReference type="ARBA" id="ARBA00022990"/>
    </source>
</evidence>
<comment type="similarity">
    <text evidence="11">Belongs to the metastasis-associated protein family.</text>
</comment>
<dbReference type="CDD" id="cd04709">
    <property type="entry name" value="BAH_MTA"/>
    <property type="match status" value="1"/>
</dbReference>
<keyword evidence="19" id="KW-1185">Reference proteome</keyword>
<evidence type="ECO:0000256" key="7">
    <source>
        <dbReference type="ARBA" id="ARBA00022843"/>
    </source>
</evidence>
<dbReference type="Pfam" id="PF00249">
    <property type="entry name" value="Myb_DNA-binding"/>
    <property type="match status" value="1"/>
</dbReference>
<organism evidence="18 19">
    <name type="scientific">Nezara viridula</name>
    <name type="common">Southern green stink bug</name>
    <name type="synonym">Cimex viridulus</name>
    <dbReference type="NCBI Taxonomy" id="85310"/>
    <lineage>
        <taxon>Eukaryota</taxon>
        <taxon>Metazoa</taxon>
        <taxon>Ecdysozoa</taxon>
        <taxon>Arthropoda</taxon>
        <taxon>Hexapoda</taxon>
        <taxon>Insecta</taxon>
        <taxon>Pterygota</taxon>
        <taxon>Neoptera</taxon>
        <taxon>Paraneoptera</taxon>
        <taxon>Hemiptera</taxon>
        <taxon>Heteroptera</taxon>
        <taxon>Panheteroptera</taxon>
        <taxon>Pentatomomorpha</taxon>
        <taxon>Pentatomoidea</taxon>
        <taxon>Pentatomidae</taxon>
        <taxon>Pentatominae</taxon>
        <taxon>Nezara</taxon>
    </lineage>
</organism>
<evidence type="ECO:0000313" key="18">
    <source>
        <dbReference type="EMBL" id="CAH1396074.1"/>
    </source>
</evidence>
<dbReference type="GO" id="GO:0043565">
    <property type="term" value="F:sequence-specific DNA binding"/>
    <property type="evidence" value="ECO:0007669"/>
    <property type="project" value="InterPro"/>
</dbReference>
<feature type="domain" description="SANT" evidence="17">
    <location>
        <begin position="262"/>
        <end position="314"/>
    </location>
</feature>
<dbReference type="Gene3D" id="1.10.10.60">
    <property type="entry name" value="Homeodomain-like"/>
    <property type="match status" value="1"/>
</dbReference>
<dbReference type="InterPro" id="IPR035170">
    <property type="entry name" value="MTA1_R1"/>
</dbReference>
<evidence type="ECO:0000256" key="13">
    <source>
        <dbReference type="SAM" id="MobiDB-lite"/>
    </source>
</evidence>
<dbReference type="PROSITE" id="PS51293">
    <property type="entry name" value="SANT"/>
    <property type="match status" value="1"/>
</dbReference>
<keyword evidence="5 12" id="KW-0863">Zinc-finger</keyword>
<dbReference type="Gene3D" id="2.30.30.490">
    <property type="match status" value="1"/>
</dbReference>
<dbReference type="OrthoDB" id="2193595at2759"/>
<dbReference type="InterPro" id="IPR013087">
    <property type="entry name" value="Znf_C2H2_type"/>
</dbReference>
<dbReference type="PROSITE" id="PS50157">
    <property type="entry name" value="ZINC_FINGER_C2H2_2"/>
    <property type="match status" value="1"/>
</dbReference>
<evidence type="ECO:0008006" key="20">
    <source>
        <dbReference type="Google" id="ProtNLM"/>
    </source>
</evidence>
<dbReference type="Pfam" id="PF01426">
    <property type="entry name" value="BAH"/>
    <property type="match status" value="1"/>
</dbReference>
<keyword evidence="4" id="KW-0479">Metal-binding</keyword>
<dbReference type="GO" id="GO:0000122">
    <property type="term" value="P:negative regulation of transcription by RNA polymerase II"/>
    <property type="evidence" value="ECO:0007669"/>
    <property type="project" value="TreeGrafter"/>
</dbReference>
<feature type="domain" description="BAH" evidence="15">
    <location>
        <begin position="4"/>
        <end position="145"/>
    </location>
</feature>
<feature type="compositionally biased region" description="Basic and acidic residues" evidence="13">
    <location>
        <begin position="601"/>
        <end position="613"/>
    </location>
</feature>
<dbReference type="GO" id="GO:0042826">
    <property type="term" value="F:histone deacetylase binding"/>
    <property type="evidence" value="ECO:0007669"/>
    <property type="project" value="TreeGrafter"/>
</dbReference>
<feature type="domain" description="ELM2" evidence="16">
    <location>
        <begin position="146"/>
        <end position="255"/>
    </location>
</feature>
<dbReference type="InterPro" id="IPR043151">
    <property type="entry name" value="BAH_sf"/>
</dbReference>
<evidence type="ECO:0000256" key="5">
    <source>
        <dbReference type="ARBA" id="ARBA00022771"/>
    </source>
</evidence>
<evidence type="ECO:0000259" key="15">
    <source>
        <dbReference type="PROSITE" id="PS51038"/>
    </source>
</evidence>
<dbReference type="InterPro" id="IPR000949">
    <property type="entry name" value="ELM2_dom"/>
</dbReference>
<dbReference type="PROSITE" id="PS51038">
    <property type="entry name" value="BAH"/>
    <property type="match status" value="1"/>
</dbReference>
<dbReference type="Gene3D" id="4.10.1240.50">
    <property type="match status" value="1"/>
</dbReference>
<dbReference type="InterPro" id="IPR009057">
    <property type="entry name" value="Homeodomain-like_sf"/>
</dbReference>
<keyword evidence="3" id="KW-0597">Phosphoprotein</keyword>
<dbReference type="GO" id="GO:0003713">
    <property type="term" value="F:transcription coactivator activity"/>
    <property type="evidence" value="ECO:0007669"/>
    <property type="project" value="TreeGrafter"/>
</dbReference>
<dbReference type="InterPro" id="IPR001025">
    <property type="entry name" value="BAH_dom"/>
</dbReference>
<evidence type="ECO:0000256" key="12">
    <source>
        <dbReference type="PROSITE-ProRule" id="PRU00042"/>
    </source>
</evidence>
<dbReference type="Pfam" id="PF01448">
    <property type="entry name" value="ELM2"/>
    <property type="match status" value="1"/>
</dbReference>
<dbReference type="GO" id="GO:0003682">
    <property type="term" value="F:chromatin binding"/>
    <property type="evidence" value="ECO:0007669"/>
    <property type="project" value="InterPro"/>
</dbReference>
<keyword evidence="8" id="KW-0007">Acetylation</keyword>
<dbReference type="PROSITE" id="PS51156">
    <property type="entry name" value="ELM2"/>
    <property type="match status" value="1"/>
</dbReference>
<dbReference type="SMART" id="SM00401">
    <property type="entry name" value="ZnF_GATA"/>
    <property type="match status" value="1"/>
</dbReference>
<evidence type="ECO:0000313" key="19">
    <source>
        <dbReference type="Proteomes" id="UP001152798"/>
    </source>
</evidence>
<dbReference type="FunFam" id="1.10.10.60:FF:000012">
    <property type="entry name" value="Metastasis-associated 1 family, member 3"/>
    <property type="match status" value="1"/>
</dbReference>
<dbReference type="PROSITE" id="PS00028">
    <property type="entry name" value="ZINC_FINGER_C2H2_1"/>
    <property type="match status" value="1"/>
</dbReference>
<dbReference type="PANTHER" id="PTHR10865">
    <property type="entry name" value="METASTASIS-ASSOCIATED PROTEIN AND MESODERM INDUCTION EARLY RESPONSE PROTEIN"/>
    <property type="match status" value="1"/>
</dbReference>
<feature type="region of interest" description="Disordered" evidence="13">
    <location>
        <begin position="592"/>
        <end position="615"/>
    </location>
</feature>
<proteinExistence type="inferred from homology"/>
<dbReference type="PANTHER" id="PTHR10865:SF29">
    <property type="entry name" value="METASTASIS ASSOCIATED 1-LIKE, ISOFORM D"/>
    <property type="match status" value="1"/>
</dbReference>
<evidence type="ECO:0000256" key="9">
    <source>
        <dbReference type="ARBA" id="ARBA00023125"/>
    </source>
</evidence>
<dbReference type="AlphaFoldDB" id="A0A9P0H609"/>
<dbReference type="Pfam" id="PF17226">
    <property type="entry name" value="MTA_R1"/>
    <property type="match status" value="1"/>
</dbReference>
<dbReference type="InterPro" id="IPR017884">
    <property type="entry name" value="SANT_dom"/>
</dbReference>
<evidence type="ECO:0000256" key="4">
    <source>
        <dbReference type="ARBA" id="ARBA00022723"/>
    </source>
</evidence>
<dbReference type="GO" id="GO:0003714">
    <property type="term" value="F:transcription corepressor activity"/>
    <property type="evidence" value="ECO:0007669"/>
    <property type="project" value="TreeGrafter"/>
</dbReference>
<evidence type="ECO:0000256" key="10">
    <source>
        <dbReference type="ARBA" id="ARBA00023242"/>
    </source>
</evidence>
<evidence type="ECO:0000256" key="1">
    <source>
        <dbReference type="ARBA" id="ARBA00004123"/>
    </source>
</evidence>
<accession>A0A9P0H609</accession>
<evidence type="ECO:0000259" key="16">
    <source>
        <dbReference type="PROSITE" id="PS51156"/>
    </source>
</evidence>
<evidence type="ECO:0000256" key="11">
    <source>
        <dbReference type="ARBA" id="ARBA00093454"/>
    </source>
</evidence>
<dbReference type="FunFam" id="4.10.1240.50:FF:000001">
    <property type="entry name" value="Metastasis-associated 1 family, member 3"/>
    <property type="match status" value="1"/>
</dbReference>
<keyword evidence="9" id="KW-0238">DNA-binding</keyword>
<evidence type="ECO:0000259" key="17">
    <source>
        <dbReference type="PROSITE" id="PS51293"/>
    </source>
</evidence>
<dbReference type="InterPro" id="IPR001005">
    <property type="entry name" value="SANT/Myb"/>
</dbReference>
<evidence type="ECO:0000259" key="14">
    <source>
        <dbReference type="PROSITE" id="PS50157"/>
    </source>
</evidence>
<evidence type="ECO:0000256" key="3">
    <source>
        <dbReference type="ARBA" id="ARBA00022553"/>
    </source>
</evidence>
<dbReference type="SMART" id="SM01189">
    <property type="entry name" value="ELM2"/>
    <property type="match status" value="1"/>
</dbReference>
<evidence type="ECO:0000256" key="6">
    <source>
        <dbReference type="ARBA" id="ARBA00022833"/>
    </source>
</evidence>
<dbReference type="SUPFAM" id="SSF46689">
    <property type="entry name" value="Homeodomain-like"/>
    <property type="match status" value="1"/>
</dbReference>
<keyword evidence="2" id="KW-1017">Isopeptide bond</keyword>
<dbReference type="SMART" id="SM00717">
    <property type="entry name" value="SANT"/>
    <property type="match status" value="1"/>
</dbReference>
<name>A0A9P0H609_NEZVI</name>
<gene>
    <name evidence="18" type="ORF">NEZAVI_LOCUS6215</name>
</gene>
<reference evidence="18" key="1">
    <citation type="submission" date="2022-01" db="EMBL/GenBank/DDBJ databases">
        <authorList>
            <person name="King R."/>
        </authorList>
    </citation>
    <scope>NUCLEOTIDE SEQUENCE</scope>
</reference>
<comment type="subcellular location">
    <subcellularLocation>
        <location evidence="1">Nucleus</location>
    </subcellularLocation>
</comment>